<evidence type="ECO:0000256" key="7">
    <source>
        <dbReference type="ARBA" id="ARBA00044951"/>
    </source>
</evidence>
<dbReference type="Gene3D" id="2.60.120.10">
    <property type="entry name" value="Jelly Rolls"/>
    <property type="match status" value="1"/>
</dbReference>
<dbReference type="InterPro" id="IPR014710">
    <property type="entry name" value="RmlC-like_jellyroll"/>
</dbReference>
<sequence>MRLNKETEDMKRSEINKALKELEKMIADHQYYLPKFANFTPEEWKTKGHEFDEIRDNMLGWDITDYGMGDFDKYGFSLFTIRNGNIKMKDKYKKPYAEKFLYLKEGQYALNHFHWYKMEDIINRGGGNILIRVYNSLPDEEIDKEGDVTVHIDGEVQVVPAGTQVKLEPGMSITIMQGMYHDFEVEPGTGPVLIGEVSQCNDDNIDNRFNPPAGRFPEIEEDEPPYRLLCNEYPEASEK</sequence>
<dbReference type="GO" id="GO:0046872">
    <property type="term" value="F:metal ion binding"/>
    <property type="evidence" value="ECO:0007669"/>
    <property type="project" value="UniProtKB-KW"/>
</dbReference>
<evidence type="ECO:0000256" key="2">
    <source>
        <dbReference type="ARBA" id="ARBA00022723"/>
    </source>
</evidence>
<protein>
    <recommendedName>
        <fullName evidence="8">D-lyxose ketol-isomerase</fullName>
        <ecNumber evidence="8">5.3.1.15</ecNumber>
    </recommendedName>
</protein>
<comment type="caution">
    <text evidence="9">The sequence shown here is derived from an EMBL/GenBank/DDBJ whole genome shotgun (WGS) entry which is preliminary data.</text>
</comment>
<dbReference type="EMBL" id="AAVO02000001">
    <property type="protein sequence ID" value="EDM89101.1"/>
    <property type="molecule type" value="Genomic_DNA"/>
</dbReference>
<keyword evidence="4" id="KW-0413">Isomerase</keyword>
<dbReference type="eggNOG" id="COG3822">
    <property type="taxonomic scope" value="Bacteria"/>
</dbReference>
<evidence type="ECO:0000256" key="1">
    <source>
        <dbReference type="ARBA" id="ARBA00001936"/>
    </source>
</evidence>
<comment type="catalytic activity">
    <reaction evidence="6">
        <text>D-lyxose = D-xylulose</text>
        <dbReference type="Rhea" id="RHEA:14201"/>
        <dbReference type="ChEBI" id="CHEBI:16789"/>
        <dbReference type="ChEBI" id="CHEBI:17140"/>
        <dbReference type="EC" id="5.3.1.15"/>
    </reaction>
</comment>
<evidence type="ECO:0000256" key="5">
    <source>
        <dbReference type="ARBA" id="ARBA00023277"/>
    </source>
</evidence>
<evidence type="ECO:0000256" key="3">
    <source>
        <dbReference type="ARBA" id="ARBA00023211"/>
    </source>
</evidence>
<dbReference type="HOGENOM" id="CLU_1204311_0_0_9"/>
<evidence type="ECO:0000313" key="10">
    <source>
        <dbReference type="Proteomes" id="UP000006002"/>
    </source>
</evidence>
<dbReference type="Pfam" id="PF07385">
    <property type="entry name" value="Lyx_isomer"/>
    <property type="match status" value="1"/>
</dbReference>
<accession>A5ZMK7</accession>
<name>A5ZMK7_9FIRM</name>
<organism evidence="9 10">
    <name type="scientific">Blautia obeum ATCC 29174</name>
    <dbReference type="NCBI Taxonomy" id="411459"/>
    <lineage>
        <taxon>Bacteria</taxon>
        <taxon>Bacillati</taxon>
        <taxon>Bacillota</taxon>
        <taxon>Clostridia</taxon>
        <taxon>Lachnospirales</taxon>
        <taxon>Lachnospiraceae</taxon>
        <taxon>Blautia</taxon>
    </lineage>
</organism>
<evidence type="ECO:0000256" key="4">
    <source>
        <dbReference type="ARBA" id="ARBA00023235"/>
    </source>
</evidence>
<keyword evidence="3" id="KW-0464">Manganese</keyword>
<evidence type="ECO:0000256" key="6">
    <source>
        <dbReference type="ARBA" id="ARBA00044907"/>
    </source>
</evidence>
<dbReference type="AlphaFoldDB" id="A5ZMK7"/>
<keyword evidence="2" id="KW-0479">Metal-binding</keyword>
<gene>
    <name evidence="9" type="ORF">RUMOBE_00224</name>
</gene>
<evidence type="ECO:0000256" key="8">
    <source>
        <dbReference type="ARBA" id="ARBA00044972"/>
    </source>
</evidence>
<dbReference type="CDD" id="cd20309">
    <property type="entry name" value="cupin_EcSI"/>
    <property type="match status" value="1"/>
</dbReference>
<evidence type="ECO:0000313" key="9">
    <source>
        <dbReference type="EMBL" id="EDM89101.1"/>
    </source>
</evidence>
<dbReference type="Proteomes" id="UP000006002">
    <property type="component" value="Unassembled WGS sequence"/>
</dbReference>
<reference evidence="9 10" key="1">
    <citation type="submission" date="2007-03" db="EMBL/GenBank/DDBJ databases">
        <authorList>
            <person name="Fulton L."/>
            <person name="Clifton S."/>
            <person name="Fulton B."/>
            <person name="Xu J."/>
            <person name="Minx P."/>
            <person name="Pepin K.H."/>
            <person name="Johnson M."/>
            <person name="Thiruvilangam P."/>
            <person name="Bhonagiri V."/>
            <person name="Nash W.E."/>
            <person name="Mardis E.R."/>
            <person name="Wilson R.K."/>
        </authorList>
    </citation>
    <scope>NUCLEOTIDE SEQUENCE [LARGE SCALE GENOMIC DNA]</scope>
    <source>
        <strain evidence="9 10">ATCC 29174</strain>
    </source>
</reference>
<comment type="cofactor">
    <cofactor evidence="1">
        <name>Mn(2+)</name>
        <dbReference type="ChEBI" id="CHEBI:29035"/>
    </cofactor>
</comment>
<comment type="similarity">
    <text evidence="7">Belongs to the D-lyxose ketol-isomerase family.</text>
</comment>
<reference evidence="9 10" key="2">
    <citation type="submission" date="2007-04" db="EMBL/GenBank/DDBJ databases">
        <title>Draft genome sequence of Ruminococcus obeum (ATCC 29174).</title>
        <authorList>
            <person name="Sudarsanam P."/>
            <person name="Ley R."/>
            <person name="Guruge J."/>
            <person name="Turnbaugh P.J."/>
            <person name="Mahowald M."/>
            <person name="Liep D."/>
            <person name="Gordon J."/>
        </authorList>
    </citation>
    <scope>NUCLEOTIDE SEQUENCE [LARGE SCALE GENOMIC DNA]</scope>
    <source>
        <strain evidence="9 10">ATCC 29174</strain>
    </source>
</reference>
<dbReference type="GO" id="GO:0047828">
    <property type="term" value="F:D-lyxose ketol-isomerase activity"/>
    <property type="evidence" value="ECO:0007669"/>
    <property type="project" value="UniProtKB-EC"/>
</dbReference>
<proteinExistence type="inferred from homology"/>
<dbReference type="InterPro" id="IPR047581">
    <property type="entry name" value="EcSI_cupin"/>
</dbReference>
<keyword evidence="5" id="KW-0119">Carbohydrate metabolism</keyword>
<dbReference type="InterPro" id="IPR010864">
    <property type="entry name" value="D-lyxose_isomer"/>
</dbReference>
<dbReference type="EC" id="5.3.1.15" evidence="8"/>